<dbReference type="SUPFAM" id="SSF56219">
    <property type="entry name" value="DNase I-like"/>
    <property type="match status" value="1"/>
</dbReference>
<keyword evidence="2" id="KW-1185">Reference proteome</keyword>
<protein>
    <recommendedName>
        <fullName evidence="3">Endonuclease/exonuclease/phosphatase domain-containing protein</fullName>
    </recommendedName>
</protein>
<dbReference type="AlphaFoldDB" id="A0A0G4MKJ5"/>
<reference evidence="1 2" key="1">
    <citation type="submission" date="2015-05" db="EMBL/GenBank/DDBJ databases">
        <authorList>
            <person name="Wang D.B."/>
            <person name="Wang M."/>
        </authorList>
    </citation>
    <scope>NUCLEOTIDE SEQUENCE [LARGE SCALE GENOMIC DNA]</scope>
    <source>
        <strain evidence="1">VL1</strain>
    </source>
</reference>
<dbReference type="Proteomes" id="UP000044602">
    <property type="component" value="Unassembled WGS sequence"/>
</dbReference>
<evidence type="ECO:0000313" key="2">
    <source>
        <dbReference type="Proteomes" id="UP000044602"/>
    </source>
</evidence>
<dbReference type="InterPro" id="IPR050410">
    <property type="entry name" value="CCR4/nocturin_mRNA_transcr"/>
</dbReference>
<dbReference type="EMBL" id="CVQH01023142">
    <property type="protein sequence ID" value="CRK34682.1"/>
    <property type="molecule type" value="Genomic_DNA"/>
</dbReference>
<feature type="non-terminal residue" evidence="1">
    <location>
        <position position="124"/>
    </location>
</feature>
<gene>
    <name evidence="1" type="ORF">BN1708_019573</name>
</gene>
<proteinExistence type="predicted"/>
<dbReference type="STRING" id="100787.A0A0G4MKJ5"/>
<evidence type="ECO:0008006" key="3">
    <source>
        <dbReference type="Google" id="ProtNLM"/>
    </source>
</evidence>
<evidence type="ECO:0000313" key="1">
    <source>
        <dbReference type="EMBL" id="CRK34682.1"/>
    </source>
</evidence>
<dbReference type="PANTHER" id="PTHR12121:SF100">
    <property type="entry name" value="POLY(A)-SPECIFIC RIBONUCLEASE"/>
    <property type="match status" value="1"/>
</dbReference>
<dbReference type="PANTHER" id="PTHR12121">
    <property type="entry name" value="CARBON CATABOLITE REPRESSOR PROTEIN 4"/>
    <property type="match status" value="1"/>
</dbReference>
<sequence>IYKEIGEKRADFLCLQEISTEAFKEEFSPELAKYEYRGVQWPKTRAKTMNERDALGVDGCATFFNASKFILLDKHVVEFATIAINRPDMKNQHDVFNRVMPKDNIAVVIFLESRQTGARFILVN</sequence>
<feature type="non-terminal residue" evidence="1">
    <location>
        <position position="1"/>
    </location>
</feature>
<accession>A0A0G4MKJ5</accession>
<dbReference type="GO" id="GO:0000175">
    <property type="term" value="F:3'-5'-RNA exonuclease activity"/>
    <property type="evidence" value="ECO:0007669"/>
    <property type="project" value="TreeGrafter"/>
</dbReference>
<dbReference type="InterPro" id="IPR036691">
    <property type="entry name" value="Endo/exonu/phosph_ase_sf"/>
</dbReference>
<dbReference type="Gene3D" id="3.60.10.10">
    <property type="entry name" value="Endonuclease/exonuclease/phosphatase"/>
    <property type="match status" value="1"/>
</dbReference>
<organism evidence="1 2">
    <name type="scientific">Verticillium longisporum</name>
    <name type="common">Verticillium dahliae var. longisporum</name>
    <dbReference type="NCBI Taxonomy" id="100787"/>
    <lineage>
        <taxon>Eukaryota</taxon>
        <taxon>Fungi</taxon>
        <taxon>Dikarya</taxon>
        <taxon>Ascomycota</taxon>
        <taxon>Pezizomycotina</taxon>
        <taxon>Sordariomycetes</taxon>
        <taxon>Hypocreomycetidae</taxon>
        <taxon>Glomerellales</taxon>
        <taxon>Plectosphaerellaceae</taxon>
        <taxon>Verticillium</taxon>
    </lineage>
</organism>
<name>A0A0G4MKJ5_VERLO</name>